<keyword evidence="8" id="KW-1133">Transmembrane helix</keyword>
<gene>
    <name evidence="11" type="ORF">IMCC12053_1265</name>
</gene>
<dbReference type="STRING" id="1397108.IMCC12053_1265"/>
<keyword evidence="4" id="KW-0349">Heme</keyword>
<dbReference type="AlphaFoldDB" id="A0A0N7HIH2"/>
<evidence type="ECO:0000313" key="12">
    <source>
        <dbReference type="Proteomes" id="UP000064920"/>
    </source>
</evidence>
<dbReference type="EMBL" id="CP012023">
    <property type="protein sequence ID" value="ALI55213.1"/>
    <property type="molecule type" value="Genomic_DNA"/>
</dbReference>
<keyword evidence="9" id="KW-0408">Iron</keyword>
<keyword evidence="5" id="KW-0812">Transmembrane</keyword>
<dbReference type="KEGG" id="cmar:IMCC12053_1265"/>
<dbReference type="PROSITE" id="PS51007">
    <property type="entry name" value="CYTC"/>
    <property type="match status" value="1"/>
</dbReference>
<keyword evidence="7" id="KW-0249">Electron transport</keyword>
<keyword evidence="10" id="KW-0472">Membrane</keyword>
<evidence type="ECO:0000256" key="1">
    <source>
        <dbReference type="ARBA" id="ARBA00004162"/>
    </source>
</evidence>
<dbReference type="GO" id="GO:0046872">
    <property type="term" value="F:metal ion binding"/>
    <property type="evidence" value="ECO:0007669"/>
    <property type="project" value="UniProtKB-KW"/>
</dbReference>
<evidence type="ECO:0000256" key="3">
    <source>
        <dbReference type="ARBA" id="ARBA00022475"/>
    </source>
</evidence>
<sequence>MFNTMTLTKTVGAICGTLLIFLFANWGADAIYHSGGASHDGEHAQAYIIDTGDSEPAEVEEVVEVSFDVLLASADVGKGEKVFNKCKACHKVDGSNGTGPHLDGVVDRDIASVADYGFSDALASLDGAWTPDHLNGFLEAPKDYAPGTKMSFAGLSKATDRADLVAYLQTLN</sequence>
<dbReference type="GO" id="GO:0020037">
    <property type="term" value="F:heme binding"/>
    <property type="evidence" value="ECO:0007669"/>
    <property type="project" value="InterPro"/>
</dbReference>
<dbReference type="GO" id="GO:0009055">
    <property type="term" value="F:electron transfer activity"/>
    <property type="evidence" value="ECO:0007669"/>
    <property type="project" value="InterPro"/>
</dbReference>
<evidence type="ECO:0000256" key="6">
    <source>
        <dbReference type="ARBA" id="ARBA00022723"/>
    </source>
</evidence>
<dbReference type="Proteomes" id="UP000064920">
    <property type="component" value="Chromosome"/>
</dbReference>
<dbReference type="PRINTS" id="PR00604">
    <property type="entry name" value="CYTCHRMECIAB"/>
</dbReference>
<dbReference type="InterPro" id="IPR036909">
    <property type="entry name" value="Cyt_c-like_dom_sf"/>
</dbReference>
<dbReference type="RefSeq" id="WP_062216761.1">
    <property type="nucleotide sequence ID" value="NZ_CP012023.1"/>
</dbReference>
<evidence type="ECO:0000256" key="10">
    <source>
        <dbReference type="ARBA" id="ARBA00023136"/>
    </source>
</evidence>
<dbReference type="SUPFAM" id="SSF46626">
    <property type="entry name" value="Cytochrome c"/>
    <property type="match status" value="1"/>
</dbReference>
<keyword evidence="6" id="KW-0479">Metal-binding</keyword>
<dbReference type="InterPro" id="IPR002327">
    <property type="entry name" value="Cyt_c_1A/1B"/>
</dbReference>
<dbReference type="Gene3D" id="1.10.760.10">
    <property type="entry name" value="Cytochrome c-like domain"/>
    <property type="match status" value="1"/>
</dbReference>
<keyword evidence="2" id="KW-0813">Transport</keyword>
<keyword evidence="12" id="KW-1185">Reference proteome</keyword>
<dbReference type="OrthoDB" id="9779283at2"/>
<evidence type="ECO:0000313" key="11">
    <source>
        <dbReference type="EMBL" id="ALI55213.1"/>
    </source>
</evidence>
<evidence type="ECO:0000256" key="2">
    <source>
        <dbReference type="ARBA" id="ARBA00022448"/>
    </source>
</evidence>
<dbReference type="FunFam" id="1.10.760.10:FF:000026">
    <property type="entry name" value="Cytochrome C, membrane-bound"/>
    <property type="match status" value="1"/>
</dbReference>
<dbReference type="Pfam" id="PF00034">
    <property type="entry name" value="Cytochrom_C"/>
    <property type="match status" value="1"/>
</dbReference>
<evidence type="ECO:0000256" key="7">
    <source>
        <dbReference type="ARBA" id="ARBA00022982"/>
    </source>
</evidence>
<comment type="subcellular location">
    <subcellularLocation>
        <location evidence="1">Cell membrane</location>
        <topology evidence="1">Single-pass membrane protein</topology>
    </subcellularLocation>
</comment>
<dbReference type="GO" id="GO:0005886">
    <property type="term" value="C:plasma membrane"/>
    <property type="evidence" value="ECO:0007669"/>
    <property type="project" value="UniProtKB-SubCell"/>
</dbReference>
<name>A0A0N7HIH2_9RHOB</name>
<evidence type="ECO:0000256" key="9">
    <source>
        <dbReference type="ARBA" id="ARBA00023004"/>
    </source>
</evidence>
<protein>
    <submittedName>
        <fullName evidence="11">Membrane c-type cytochrome cy</fullName>
    </submittedName>
</protein>
<proteinExistence type="predicted"/>
<organism evidence="11 12">
    <name type="scientific">Celeribacter marinus</name>
    <dbReference type="NCBI Taxonomy" id="1397108"/>
    <lineage>
        <taxon>Bacteria</taxon>
        <taxon>Pseudomonadati</taxon>
        <taxon>Pseudomonadota</taxon>
        <taxon>Alphaproteobacteria</taxon>
        <taxon>Rhodobacterales</taxon>
        <taxon>Roseobacteraceae</taxon>
        <taxon>Celeribacter</taxon>
    </lineage>
</organism>
<dbReference type="PATRIC" id="fig|1397108.4.peg.1297"/>
<dbReference type="PANTHER" id="PTHR11961">
    <property type="entry name" value="CYTOCHROME C"/>
    <property type="match status" value="1"/>
</dbReference>
<evidence type="ECO:0000256" key="4">
    <source>
        <dbReference type="ARBA" id="ARBA00022617"/>
    </source>
</evidence>
<evidence type="ECO:0000256" key="8">
    <source>
        <dbReference type="ARBA" id="ARBA00022989"/>
    </source>
</evidence>
<reference evidence="11 12" key="1">
    <citation type="submission" date="2015-05" db="EMBL/GenBank/DDBJ databases">
        <authorList>
            <person name="Wang D.B."/>
            <person name="Wang M."/>
        </authorList>
    </citation>
    <scope>NUCLEOTIDE SEQUENCE [LARGE SCALE GENOMIC DNA]</scope>
    <source>
        <strain evidence="11 12">IMCC 12053</strain>
    </source>
</reference>
<evidence type="ECO:0000256" key="5">
    <source>
        <dbReference type="ARBA" id="ARBA00022692"/>
    </source>
</evidence>
<dbReference type="InterPro" id="IPR009056">
    <property type="entry name" value="Cyt_c-like_dom"/>
</dbReference>
<accession>A0A0N7HIH2</accession>
<keyword evidence="3" id="KW-1003">Cell membrane</keyword>